<proteinExistence type="predicted"/>
<dbReference type="AlphaFoldDB" id="A0A976IES8"/>
<dbReference type="GeneID" id="94349556"/>
<gene>
    <name evidence="1" type="ORF">CCR75_005810</name>
</gene>
<dbReference type="RefSeq" id="XP_067819157.1">
    <property type="nucleotide sequence ID" value="XM_067963885.1"/>
</dbReference>
<name>A0A976IES8_BRELC</name>
<comment type="caution">
    <text evidence="1">The sequence shown here is derived from an EMBL/GenBank/DDBJ whole genome shotgun (WGS) entry which is preliminary data.</text>
</comment>
<evidence type="ECO:0000313" key="1">
    <source>
        <dbReference type="EMBL" id="TDH69658.1"/>
    </source>
</evidence>
<accession>A0A976IES8</accession>
<dbReference type="EMBL" id="SHOA02000007">
    <property type="protein sequence ID" value="TDH69658.1"/>
    <property type="molecule type" value="Genomic_DNA"/>
</dbReference>
<protein>
    <submittedName>
        <fullName evidence="1">Uncharacterized protein</fullName>
    </submittedName>
</protein>
<dbReference type="Proteomes" id="UP000294530">
    <property type="component" value="Unassembled WGS sequence"/>
</dbReference>
<organism evidence="1 2">
    <name type="scientific">Bremia lactucae</name>
    <name type="common">Lettuce downy mildew</name>
    <dbReference type="NCBI Taxonomy" id="4779"/>
    <lineage>
        <taxon>Eukaryota</taxon>
        <taxon>Sar</taxon>
        <taxon>Stramenopiles</taxon>
        <taxon>Oomycota</taxon>
        <taxon>Peronosporomycetes</taxon>
        <taxon>Peronosporales</taxon>
        <taxon>Peronosporaceae</taxon>
        <taxon>Bremia</taxon>
    </lineage>
</organism>
<reference evidence="1 2" key="1">
    <citation type="journal article" date="2021" name="Genome Biol.">
        <title>AFLAP: assembly-free linkage analysis pipeline using k-mers from genome sequencing data.</title>
        <authorList>
            <person name="Fletcher K."/>
            <person name="Zhang L."/>
            <person name="Gil J."/>
            <person name="Han R."/>
            <person name="Cavanaugh K."/>
            <person name="Michelmore R."/>
        </authorList>
    </citation>
    <scope>NUCLEOTIDE SEQUENCE [LARGE SCALE GENOMIC DNA]</scope>
    <source>
        <strain evidence="1 2">SF5</strain>
    </source>
</reference>
<sequence>MARRQQSRSRVGRTAPMHLNEEAPYLTHAKNSMLHDLRDLVSLSRVYQGLYCEVMAFQLSRECSVIFDWLERLQSFRGFVMLPRVEIQLKLYSTAIASEKESPIVHPRGYCLPARLLYHILYDECYDCFRLLQG</sequence>
<keyword evidence="2" id="KW-1185">Reference proteome</keyword>
<evidence type="ECO:0000313" key="2">
    <source>
        <dbReference type="Proteomes" id="UP000294530"/>
    </source>
</evidence>
<dbReference type="KEGG" id="blac:94349556"/>